<proteinExistence type="predicted"/>
<sequence length="65" mass="7484">MQPNEIRAELLLKGIRPAMIANQLQVSRAAVSNVISGKFKSIRIQKEIAQRIDRTVKEIWPQWTI</sequence>
<dbReference type="OrthoDB" id="1684413at2"/>
<dbReference type="EMBL" id="FODY01000015">
    <property type="protein sequence ID" value="SEP25052.1"/>
    <property type="molecule type" value="Genomic_DNA"/>
</dbReference>
<name>A0A1H8WBL1_9FIRM</name>
<dbReference type="SUPFAM" id="SSF47413">
    <property type="entry name" value="lambda repressor-like DNA-binding domains"/>
    <property type="match status" value="1"/>
</dbReference>
<dbReference type="InterPro" id="IPR010982">
    <property type="entry name" value="Lambda_DNA-bd_dom_sf"/>
</dbReference>
<organism evidence="1 2">
    <name type="scientific">Propionispora vibrioides</name>
    <dbReference type="NCBI Taxonomy" id="112903"/>
    <lineage>
        <taxon>Bacteria</taxon>
        <taxon>Bacillati</taxon>
        <taxon>Bacillota</taxon>
        <taxon>Negativicutes</taxon>
        <taxon>Selenomonadales</taxon>
        <taxon>Sporomusaceae</taxon>
        <taxon>Propionispora</taxon>
    </lineage>
</organism>
<evidence type="ECO:0000313" key="2">
    <source>
        <dbReference type="Proteomes" id="UP000198847"/>
    </source>
</evidence>
<dbReference type="RefSeq" id="WP_091747928.1">
    <property type="nucleotide sequence ID" value="NZ_FODY01000015.1"/>
</dbReference>
<gene>
    <name evidence="1" type="ORF">SAMN04490178_11529</name>
</gene>
<dbReference type="AlphaFoldDB" id="A0A1H8WBL1"/>
<evidence type="ECO:0000313" key="1">
    <source>
        <dbReference type="EMBL" id="SEP25052.1"/>
    </source>
</evidence>
<protein>
    <submittedName>
        <fullName evidence="1">Uncharacterized protein</fullName>
    </submittedName>
</protein>
<dbReference type="Gene3D" id="1.10.260.40">
    <property type="entry name" value="lambda repressor-like DNA-binding domains"/>
    <property type="match status" value="1"/>
</dbReference>
<accession>A0A1H8WBL1</accession>
<reference evidence="1 2" key="1">
    <citation type="submission" date="2016-10" db="EMBL/GenBank/DDBJ databases">
        <authorList>
            <person name="de Groot N.N."/>
        </authorList>
    </citation>
    <scope>NUCLEOTIDE SEQUENCE [LARGE SCALE GENOMIC DNA]</scope>
    <source>
        <strain evidence="1 2">DSM 13305</strain>
    </source>
</reference>
<keyword evidence="2" id="KW-1185">Reference proteome</keyword>
<dbReference type="GO" id="GO:0003677">
    <property type="term" value="F:DNA binding"/>
    <property type="evidence" value="ECO:0007669"/>
    <property type="project" value="InterPro"/>
</dbReference>
<dbReference type="Proteomes" id="UP000198847">
    <property type="component" value="Unassembled WGS sequence"/>
</dbReference>
<dbReference type="STRING" id="112903.SAMN04490178_11529"/>